<feature type="compositionally biased region" description="Low complexity" evidence="1">
    <location>
        <begin position="37"/>
        <end position="46"/>
    </location>
</feature>
<protein>
    <submittedName>
        <fullName evidence="2">Uncharacterized protein</fullName>
    </submittedName>
</protein>
<gene>
    <name evidence="2" type="ORF">GCM10022252_15840</name>
</gene>
<feature type="region of interest" description="Disordered" evidence="1">
    <location>
        <begin position="37"/>
        <end position="69"/>
    </location>
</feature>
<comment type="caution">
    <text evidence="2">The sequence shown here is derived from an EMBL/GenBank/DDBJ whole genome shotgun (WGS) entry which is preliminary data.</text>
</comment>
<organism evidence="2 3">
    <name type="scientific">Streptosporangium oxazolinicum</name>
    <dbReference type="NCBI Taxonomy" id="909287"/>
    <lineage>
        <taxon>Bacteria</taxon>
        <taxon>Bacillati</taxon>
        <taxon>Actinomycetota</taxon>
        <taxon>Actinomycetes</taxon>
        <taxon>Streptosporangiales</taxon>
        <taxon>Streptosporangiaceae</taxon>
        <taxon>Streptosporangium</taxon>
    </lineage>
</organism>
<keyword evidence="3" id="KW-1185">Reference proteome</keyword>
<sequence length="69" mass="7413">MLRPEVLERVVAGLERRPGRWEVGIYDRVGATARPEPTPVVTVTVGPDDRAGTATPPGPIPTRTVTVKP</sequence>
<evidence type="ECO:0000313" key="2">
    <source>
        <dbReference type="EMBL" id="GAA4185445.1"/>
    </source>
</evidence>
<dbReference type="EMBL" id="BAABAQ010000002">
    <property type="protein sequence ID" value="GAA4185445.1"/>
    <property type="molecule type" value="Genomic_DNA"/>
</dbReference>
<evidence type="ECO:0000313" key="3">
    <source>
        <dbReference type="Proteomes" id="UP001501251"/>
    </source>
</evidence>
<evidence type="ECO:0000256" key="1">
    <source>
        <dbReference type="SAM" id="MobiDB-lite"/>
    </source>
</evidence>
<proteinExistence type="predicted"/>
<reference evidence="3" key="1">
    <citation type="journal article" date="2019" name="Int. J. Syst. Evol. Microbiol.">
        <title>The Global Catalogue of Microorganisms (GCM) 10K type strain sequencing project: providing services to taxonomists for standard genome sequencing and annotation.</title>
        <authorList>
            <consortium name="The Broad Institute Genomics Platform"/>
            <consortium name="The Broad Institute Genome Sequencing Center for Infectious Disease"/>
            <person name="Wu L."/>
            <person name="Ma J."/>
        </authorList>
    </citation>
    <scope>NUCLEOTIDE SEQUENCE [LARGE SCALE GENOMIC DNA]</scope>
    <source>
        <strain evidence="3">JCM 17388</strain>
    </source>
</reference>
<dbReference type="Proteomes" id="UP001501251">
    <property type="component" value="Unassembled WGS sequence"/>
</dbReference>
<name>A0ABP8AL53_9ACTN</name>
<accession>A0ABP8AL53</accession>